<keyword evidence="1" id="KW-0812">Transmembrane</keyword>
<dbReference type="InterPro" id="IPR049886">
    <property type="entry name" value="CFI_box_CTERM_dom"/>
</dbReference>
<dbReference type="InterPro" id="IPR006311">
    <property type="entry name" value="TAT_signal"/>
</dbReference>
<accession>A3SNK0</accession>
<evidence type="ECO:0000313" key="3">
    <source>
        <dbReference type="Proteomes" id="UP000005954"/>
    </source>
</evidence>
<name>A3SNK0_ROSNI</name>
<keyword evidence="3" id="KW-1185">Reference proteome</keyword>
<dbReference type="RefSeq" id="WP_009814865.1">
    <property type="nucleotide sequence ID" value="NZ_CH724156.1"/>
</dbReference>
<dbReference type="NCBIfam" id="NF041770">
    <property type="entry name" value="CFI_box_CTERM"/>
    <property type="match status" value="1"/>
</dbReference>
<sequence>MPHLTRRRLLGTLSATGLTTPALPLFAQSYDAPSCKAQLSHGDWLIKTQFVARYANDSFIGYESQTTGEHRPTGLRFGLHQHDDDAEMKKLRDAGKSGGLHLPDHHYLELFTPDHQGDTPRRVRTYMTIVDPDSDQSASIVMRFTPMALCKNDYQDDAYAWQLARLTEGACVLKTHPERLPRLHPTNPSTQGWHPERETEMPDVLRTQHILMSAENRVQLRFGYRDEAAGKWTRLREIEIDTNDLYGAVNRAYDMVYDQVEASGNGDPATCRKDSDCFLTTACCAEMGRPDACTELTTLRRFRDGWLRAQPQGAALIAEYYRRAPAICAALARDPRGAARLRSLYWATILPCVAAIRLGANRLAFRLYCRMMRRLMRTYPEATT</sequence>
<dbReference type="PROSITE" id="PS51318">
    <property type="entry name" value="TAT"/>
    <property type="match status" value="1"/>
</dbReference>
<organism evidence="2 3">
    <name type="scientific">Roseovarius nubinhibens (strain ATCC BAA-591 / DSM 15170 / ISM)</name>
    <dbReference type="NCBI Taxonomy" id="89187"/>
    <lineage>
        <taxon>Bacteria</taxon>
        <taxon>Pseudomonadati</taxon>
        <taxon>Pseudomonadota</taxon>
        <taxon>Alphaproteobacteria</taxon>
        <taxon>Rhodobacterales</taxon>
        <taxon>Roseobacteraceae</taxon>
        <taxon>Roseovarius</taxon>
    </lineage>
</organism>
<feature type="transmembrane region" description="Helical" evidence="1">
    <location>
        <begin position="344"/>
        <end position="365"/>
    </location>
</feature>
<evidence type="ECO:0000313" key="2">
    <source>
        <dbReference type="EMBL" id="EAP76040.1"/>
    </source>
</evidence>
<keyword evidence="1" id="KW-0472">Membrane</keyword>
<comment type="caution">
    <text evidence="2">The sequence shown here is derived from an EMBL/GenBank/DDBJ whole genome shotgun (WGS) entry which is preliminary data.</text>
</comment>
<proteinExistence type="predicted"/>
<dbReference type="OrthoDB" id="583109at2"/>
<dbReference type="STRING" id="89187.ISM_14280"/>
<dbReference type="EMBL" id="AALY01000002">
    <property type="protein sequence ID" value="EAP76040.1"/>
    <property type="molecule type" value="Genomic_DNA"/>
</dbReference>
<dbReference type="AlphaFoldDB" id="A3SNK0"/>
<dbReference type="eggNOG" id="ENOG5030E22">
    <property type="taxonomic scope" value="Bacteria"/>
</dbReference>
<reference evidence="2 3" key="1">
    <citation type="submission" date="2005-12" db="EMBL/GenBank/DDBJ databases">
        <authorList>
            <person name="Moran M.A."/>
            <person name="Ferriera S."/>
            <person name="Johnson J."/>
            <person name="Kravitz S."/>
            <person name="Halpern A."/>
            <person name="Remington K."/>
            <person name="Beeson K."/>
            <person name="Tran B."/>
            <person name="Rogers Y.-H."/>
            <person name="Friedman R."/>
            <person name="Venter J.C."/>
        </authorList>
    </citation>
    <scope>NUCLEOTIDE SEQUENCE [LARGE SCALE GENOMIC DNA]</scope>
    <source>
        <strain evidence="3">ATCC BAA-591 / DSM 15170 / ISM</strain>
    </source>
</reference>
<dbReference type="HOGENOM" id="CLU_719396_0_0_5"/>
<gene>
    <name evidence="2" type="ORF">ISM_14280</name>
</gene>
<dbReference type="Proteomes" id="UP000005954">
    <property type="component" value="Unassembled WGS sequence"/>
</dbReference>
<keyword evidence="1" id="KW-1133">Transmembrane helix</keyword>
<evidence type="ECO:0000256" key="1">
    <source>
        <dbReference type="SAM" id="Phobius"/>
    </source>
</evidence>
<protein>
    <submittedName>
        <fullName evidence="2">Uncharacterized protein</fullName>
    </submittedName>
</protein>